<dbReference type="EMBL" id="BGPR01013634">
    <property type="protein sequence ID" value="GBN61503.1"/>
    <property type="molecule type" value="Genomic_DNA"/>
</dbReference>
<keyword evidence="2" id="KW-1185">Reference proteome</keyword>
<evidence type="ECO:0000313" key="1">
    <source>
        <dbReference type="EMBL" id="GBN61503.1"/>
    </source>
</evidence>
<accession>A0A4Y2QEK7</accession>
<proteinExistence type="predicted"/>
<protein>
    <submittedName>
        <fullName evidence="1">Uncharacterized protein</fullName>
    </submittedName>
</protein>
<dbReference type="AlphaFoldDB" id="A0A4Y2QEK7"/>
<name>A0A4Y2QEK7_ARAVE</name>
<organism evidence="1 2">
    <name type="scientific">Araneus ventricosus</name>
    <name type="common">Orbweaver spider</name>
    <name type="synonym">Epeira ventricosa</name>
    <dbReference type="NCBI Taxonomy" id="182803"/>
    <lineage>
        <taxon>Eukaryota</taxon>
        <taxon>Metazoa</taxon>
        <taxon>Ecdysozoa</taxon>
        <taxon>Arthropoda</taxon>
        <taxon>Chelicerata</taxon>
        <taxon>Arachnida</taxon>
        <taxon>Araneae</taxon>
        <taxon>Araneomorphae</taxon>
        <taxon>Entelegynae</taxon>
        <taxon>Araneoidea</taxon>
        <taxon>Araneidae</taxon>
        <taxon>Araneus</taxon>
    </lineage>
</organism>
<reference evidence="1 2" key="1">
    <citation type="journal article" date="2019" name="Sci. Rep.">
        <title>Orb-weaving spider Araneus ventricosus genome elucidates the spidroin gene catalogue.</title>
        <authorList>
            <person name="Kono N."/>
            <person name="Nakamura H."/>
            <person name="Ohtoshi R."/>
            <person name="Moran D.A.P."/>
            <person name="Shinohara A."/>
            <person name="Yoshida Y."/>
            <person name="Fujiwara M."/>
            <person name="Mori M."/>
            <person name="Tomita M."/>
            <person name="Arakawa K."/>
        </authorList>
    </citation>
    <scope>NUCLEOTIDE SEQUENCE [LARGE SCALE GENOMIC DNA]</scope>
</reference>
<comment type="caution">
    <text evidence="1">The sequence shown here is derived from an EMBL/GenBank/DDBJ whole genome shotgun (WGS) entry which is preliminary data.</text>
</comment>
<evidence type="ECO:0000313" key="2">
    <source>
        <dbReference type="Proteomes" id="UP000499080"/>
    </source>
</evidence>
<sequence length="102" mass="11018">MENCNEIHFSGLTYGAGGPNCRILSISFIASSLHGVLPVSFEQSSSSIRNPSNDLTRLNATYACPLANSADPRYTTAWSTVHPCILWTVQAQHSICDGFPCV</sequence>
<dbReference type="Proteomes" id="UP000499080">
    <property type="component" value="Unassembled WGS sequence"/>
</dbReference>
<gene>
    <name evidence="1" type="ORF">AVEN_160792_1</name>
</gene>
<dbReference type="OrthoDB" id="6434142at2759"/>